<sequence>MASKPQTTAQLQAALQAAQEALAVSRSQTAETEATARKSLADAADALSRLKLAAAAASDREIKASREADALRQQNLALQAQLRAPEPETEDFPAQIKQLKSQIDGLLAENQRLAQQRDTAQADNSTLFQRLDQSAVREKEAVTAAVQATAAAHEGKLKAVEEKLRLGTARIAALSAQLGGSGKLEVLAPDQVGHLMGGFLQQLETGMPTLRLAEGELKLKLGLARSEQQEGFVILPPNASAELRSTLHEVSLRFDRAGATVLKTDAG</sequence>
<gene>
    <name evidence="2" type="ORF">J2X19_000641</name>
</gene>
<protein>
    <submittedName>
        <fullName evidence="2">Chromosome segregation ATPase</fullName>
    </submittedName>
</protein>
<accession>A0ABU2C3U3</accession>
<evidence type="ECO:0000256" key="1">
    <source>
        <dbReference type="SAM" id="Coils"/>
    </source>
</evidence>
<feature type="coiled-coil region" evidence="1">
    <location>
        <begin position="96"/>
        <end position="123"/>
    </location>
</feature>
<dbReference type="Proteomes" id="UP001180487">
    <property type="component" value="Unassembled WGS sequence"/>
</dbReference>
<name>A0ABU2C3U3_9BURK</name>
<evidence type="ECO:0000313" key="2">
    <source>
        <dbReference type="EMBL" id="MDR7375983.1"/>
    </source>
</evidence>
<comment type="caution">
    <text evidence="2">The sequence shown here is derived from an EMBL/GenBank/DDBJ whole genome shotgun (WGS) entry which is preliminary data.</text>
</comment>
<organism evidence="2 3">
    <name type="scientific">Rhodoferax ferrireducens</name>
    <dbReference type="NCBI Taxonomy" id="192843"/>
    <lineage>
        <taxon>Bacteria</taxon>
        <taxon>Pseudomonadati</taxon>
        <taxon>Pseudomonadota</taxon>
        <taxon>Betaproteobacteria</taxon>
        <taxon>Burkholderiales</taxon>
        <taxon>Comamonadaceae</taxon>
        <taxon>Rhodoferax</taxon>
    </lineage>
</organism>
<reference evidence="2 3" key="1">
    <citation type="submission" date="2023-07" db="EMBL/GenBank/DDBJ databases">
        <title>Sorghum-associated microbial communities from plants grown in Nebraska, USA.</title>
        <authorList>
            <person name="Schachtman D."/>
        </authorList>
    </citation>
    <scope>NUCLEOTIDE SEQUENCE [LARGE SCALE GENOMIC DNA]</scope>
    <source>
        <strain evidence="2 3">BE313</strain>
    </source>
</reference>
<dbReference type="RefSeq" id="WP_310370594.1">
    <property type="nucleotide sequence ID" value="NZ_JAVDXT010000001.1"/>
</dbReference>
<proteinExistence type="predicted"/>
<dbReference type="EMBL" id="JAVDXT010000001">
    <property type="protein sequence ID" value="MDR7375983.1"/>
    <property type="molecule type" value="Genomic_DNA"/>
</dbReference>
<keyword evidence="1" id="KW-0175">Coiled coil</keyword>
<keyword evidence="3" id="KW-1185">Reference proteome</keyword>
<evidence type="ECO:0000313" key="3">
    <source>
        <dbReference type="Proteomes" id="UP001180487"/>
    </source>
</evidence>